<evidence type="ECO:0000256" key="2">
    <source>
        <dbReference type="ARBA" id="ARBA00009773"/>
    </source>
</evidence>
<accession>A0ABU4HVA3</accession>
<name>A0ABU4HVA3_9ACTN</name>
<dbReference type="EMBL" id="JAWSTH010000080">
    <property type="protein sequence ID" value="MDW5597243.1"/>
    <property type="molecule type" value="Genomic_DNA"/>
</dbReference>
<comment type="similarity">
    <text evidence="2">Belongs to the autoinducer-2 exporter (AI-2E) (TC 2.A.86) family.</text>
</comment>
<gene>
    <name evidence="9" type="ORF">R7226_23045</name>
</gene>
<evidence type="ECO:0000256" key="8">
    <source>
        <dbReference type="SAM" id="Phobius"/>
    </source>
</evidence>
<reference evidence="9 10" key="2">
    <citation type="submission" date="2023-10" db="EMBL/GenBank/DDBJ databases">
        <authorList>
            <person name="Han X.F."/>
        </authorList>
    </citation>
    <scope>NUCLEOTIDE SEQUENCE [LARGE SCALE GENOMIC DNA]</scope>
    <source>
        <strain evidence="9 10">KCTC 39840</strain>
    </source>
</reference>
<dbReference type="InterPro" id="IPR002549">
    <property type="entry name" value="AI-2E-like"/>
</dbReference>
<feature type="transmembrane region" description="Helical" evidence="8">
    <location>
        <begin position="209"/>
        <end position="229"/>
    </location>
</feature>
<feature type="transmembrane region" description="Helical" evidence="8">
    <location>
        <begin position="48"/>
        <end position="68"/>
    </location>
</feature>
<feature type="transmembrane region" description="Helical" evidence="8">
    <location>
        <begin position="235"/>
        <end position="255"/>
    </location>
</feature>
<organism evidence="9 10">
    <name type="scientific">Conexibacter stalactiti</name>
    <dbReference type="NCBI Taxonomy" id="1940611"/>
    <lineage>
        <taxon>Bacteria</taxon>
        <taxon>Bacillati</taxon>
        <taxon>Actinomycetota</taxon>
        <taxon>Thermoleophilia</taxon>
        <taxon>Solirubrobacterales</taxon>
        <taxon>Conexibacteraceae</taxon>
        <taxon>Conexibacter</taxon>
    </lineage>
</organism>
<keyword evidence="4" id="KW-1003">Cell membrane</keyword>
<dbReference type="Pfam" id="PF01594">
    <property type="entry name" value="AI-2E_transport"/>
    <property type="match status" value="1"/>
</dbReference>
<evidence type="ECO:0000256" key="5">
    <source>
        <dbReference type="ARBA" id="ARBA00022692"/>
    </source>
</evidence>
<feature type="transmembrane region" description="Helical" evidence="8">
    <location>
        <begin position="310"/>
        <end position="343"/>
    </location>
</feature>
<dbReference type="PANTHER" id="PTHR21716">
    <property type="entry name" value="TRANSMEMBRANE PROTEIN"/>
    <property type="match status" value="1"/>
</dbReference>
<keyword evidence="6 8" id="KW-1133">Transmembrane helix</keyword>
<proteinExistence type="inferred from homology"/>
<evidence type="ECO:0000256" key="7">
    <source>
        <dbReference type="ARBA" id="ARBA00023136"/>
    </source>
</evidence>
<dbReference type="PANTHER" id="PTHR21716:SF53">
    <property type="entry name" value="PERMEASE PERM-RELATED"/>
    <property type="match status" value="1"/>
</dbReference>
<comment type="caution">
    <text evidence="9">The sequence shown here is derived from an EMBL/GenBank/DDBJ whole genome shotgun (WGS) entry which is preliminary data.</text>
</comment>
<evidence type="ECO:0000313" key="10">
    <source>
        <dbReference type="Proteomes" id="UP001284601"/>
    </source>
</evidence>
<sequence>MSEQPPSAPQQRPPRQQVELIVPLRTLLLVAAFLAVIGLALISLGSLLSIFVAGILALGLDPVVGALVRRGWKRGPAAVAVLAGLFVVVFLIVVITVGPLWDEVHDFLQEVPQYWEELTNSRAFETFVSSGAQNDVREALKDLAAGLPEAASTLMGIAGGVFGSVLSLVTLTFLALFLLMERPSITDWLFGFAPPPIEARWRPVVEESISAVSSSLIGNVAISFVAGTVAGVSAWAFGLPFPIVLAVITGFLDLIPQVGATVAAVILVAVALTVSPVAAVGMGVIQLIYQQLENYVVYPIVYRRAVELTAFTTIVAVLIASSILGVVGAILAVPFAAVVKIVIREAGRPRRERMAALRSPP</sequence>
<keyword evidence="10" id="KW-1185">Reference proteome</keyword>
<evidence type="ECO:0000256" key="3">
    <source>
        <dbReference type="ARBA" id="ARBA00022448"/>
    </source>
</evidence>
<reference evidence="10" key="1">
    <citation type="submission" date="2023-07" db="EMBL/GenBank/DDBJ databases">
        <title>Conexibacter stalactiti sp. nov., isolated from stalactites in a lava cave and emended description of the genus Conexibacter.</title>
        <authorList>
            <person name="Lee S.D."/>
        </authorList>
    </citation>
    <scope>NUCLEOTIDE SEQUENCE [LARGE SCALE GENOMIC DNA]</scope>
    <source>
        <strain evidence="10">KCTC 39840</strain>
    </source>
</reference>
<feature type="transmembrane region" description="Helical" evidence="8">
    <location>
        <begin position="20"/>
        <end position="42"/>
    </location>
</feature>
<dbReference type="RefSeq" id="WP_318599707.1">
    <property type="nucleotide sequence ID" value="NZ_JAWSTH010000080.1"/>
</dbReference>
<evidence type="ECO:0000256" key="1">
    <source>
        <dbReference type="ARBA" id="ARBA00004651"/>
    </source>
</evidence>
<keyword evidence="3" id="KW-0813">Transport</keyword>
<feature type="transmembrane region" description="Helical" evidence="8">
    <location>
        <begin position="157"/>
        <end position="179"/>
    </location>
</feature>
<keyword evidence="5 8" id="KW-0812">Transmembrane</keyword>
<protein>
    <submittedName>
        <fullName evidence="9">AI-2E family transporter</fullName>
    </submittedName>
</protein>
<evidence type="ECO:0000256" key="6">
    <source>
        <dbReference type="ARBA" id="ARBA00022989"/>
    </source>
</evidence>
<feature type="transmembrane region" description="Helical" evidence="8">
    <location>
        <begin position="80"/>
        <end position="101"/>
    </location>
</feature>
<keyword evidence="7 8" id="KW-0472">Membrane</keyword>
<evidence type="ECO:0000256" key="4">
    <source>
        <dbReference type="ARBA" id="ARBA00022475"/>
    </source>
</evidence>
<comment type="subcellular location">
    <subcellularLocation>
        <location evidence="1">Cell membrane</location>
        <topology evidence="1">Multi-pass membrane protein</topology>
    </subcellularLocation>
</comment>
<evidence type="ECO:0000313" key="9">
    <source>
        <dbReference type="EMBL" id="MDW5597243.1"/>
    </source>
</evidence>
<dbReference type="Proteomes" id="UP001284601">
    <property type="component" value="Unassembled WGS sequence"/>
</dbReference>
<feature type="transmembrane region" description="Helical" evidence="8">
    <location>
        <begin position="262"/>
        <end position="290"/>
    </location>
</feature>